<keyword evidence="4" id="KW-0833">Ubl conjugation pathway</keyword>
<evidence type="ECO:0000259" key="9">
    <source>
        <dbReference type="Pfam" id="PF12359"/>
    </source>
</evidence>
<sequence>MASNQELFCHLVLAAKVPTSQPDPLEPLNHSLIDCAIKACTFLRKQSSTGPWDSLLPSLEKCRLLNHDGMLSKASLEQEFRDIGDKTLILHVASQNAGLLIRPASNGSVIFEAFEASPSLEAVLGAKNALLCDFPGRAAQIPASDFHNDSFRTSLALFLEKASIETLSALNARAVKKKTAVIETRDTADCALISQMLMSLLIAIGGPASTPRFRKRVRDDVNFDNAKKPWRRAPMWLILRVAVRQMLCLELGNEAGRATYKMFMCVVLAQFLEQTSKELAAEMVMILRAKLCRRLAKLESDKLQASESARPVYDQLFACLSPWFKNTIEVATQDATRIWELYKASVQRKIAPLPAKSEIASFELKLENSGNYLRSLLDLTPYPLKTVPFLDLRAMKSGMLGKATKFAERYLKLAELEGEILQLIEREMQDPPNSRDGYRLGCLRISEIIIRLVAEVGDAYDNDPAQTSNHILNVLDLWVSLDHYATSFCPLLSNYHPLFSPESLDLLHLSSLSDLSRLHEIQGYLKERTANAAESKTIFAPPSPSSFGVRYLQDCDDEDKLTAVWNDIDEECQRTKRHKIQAWASALYQYEDLNEKMHGAGPCLCIQISETVRDVSKCLSCWCKRQMRRMVVEVHENYLPEDKDEAATVVFELCAPDFFTAYRNATWKIHQTLSFQGVASQAKPADTLLSYCQLKDFASESAQSSTVTLASVSKSWLSTHYKKPEVRKSPQKEDIILPLALRFEYFDKELNCWVKDHDRPFQLVRLCGVSLPDGFGAIQGAKDAGRTTHLVREPSSYEIVANLTKCPTTMSPAEFTAHQNLLSGTSRRWLTMLLELNTPNLNFSSEETSRLFSELITQAGTMHKSNSVYRDAHLLFNDDAFCARLIEQVDRRLTTISWRDVFCMDVMISITLRLHQLGSSSTKRSSDKLLMNARRVTLHWLRDLRLEVRDAAQEDIAARASEYGRWAAILCRRTFSAHSPKSPMSMQDLITFLEATIGLQENMLVDVGKLPSNFKQVLIRDLKAAYRLQSTVAQAIKAYPQVIETILDPIWPNPTSAPRTFSDLEFMPSPNSRWIERQVITDYGTWHEKYIVQFNFIEGYFLIDGKPPGTLPAEIRDAEIVKELFGNQHLITIPSNMPGMSHTLRGETRHKHKVHFGIRDGQVIIRAITKEGTVLELIPRNKFQQVKGHDIPASLINDCFHWMTVSDKANPRLEIRHVNAWRQHAHNWVIDLKTRIARRRRQRLIDPQSKLFKMIEQNFKYFEHPENLLVYQPGKGNITVKLEQLGLTFRVNHRGLLESRELRSEIDPNQDAGTLYGFLSKICLRDLKDRDQRSIITAMGVTTWTRQGSRTVVKTAPVNQYGLFSIDNVLGRLWCLPEPRNLYAKALFHALTSSPFPDPLTGRTGREEAQHILQSGLCQPWQPLDNEGLAMLRFIQNNLCPRREYYPPNQRKLQTAIWEGHLSYAQHDGYDAIVQAIITKSNRLSCFHNTTSTPPSSSGVYISHLRERGLLRQSLYETSSFIPPTSTGQGDELYRSRDRDMTSPRCTNVFHIVSQVTENEFKFDRTKPLSEILEAWKVIGGFSATPEHDFFSLIDVVEKMPSSQFGSMVSFCCNIPPEDKYALPFRLAPLVFRENADMDLAVSLAAFSRLTELKVLEQPKGSCFTDFRRHEAPTLELIHGIIRPPFMELPVPSNLQSAKSKSNSQKVKEQEHHKELCASEQKRIAELIHCQWPTETLSFEGIGSSVLDCYELNEVFQTLQQRWQHLWDNYQLSLWVEAVDEILSQYSGSYEFPTMLIPIDTRSYQLPRRKPVIPSIAHDLLPKSGPESMALSAEVNKSQPMHLGALGPKADRWRDSVRPEYRELDSILVSLAKEAGCIRQEYANDLRRSLKALQSAPRQVKLDICPTLILMENQISACERAIATHVEAIQRSWSSEDSGSSWLIAGGLWPNGSRITMMEQLRSVAENTFGDGMKGALVSLGILLTRLQKLRRMRYAHLQDNNQRVLDELANPGHTNWDAEEYPDFLLLELENNILIRDEQFEVAQAIISPNSKSNSVLQLNMGKGKTSVITPMAAAILADKQQLCRLIVPKALLLQTAQIMQSRLGGLVGREIRHIPFSRRTRAGPEMLDVFEELHHDILHSGGVILALPESIMSFSLSGLQSMVDSKSKQTRQMVEFQHWLTETSRDILDESDVTLAVKTQLIYPSGTEKAVDGHPHRWHVAQALLGLVEAHVPDLRQKFGRRIEVENQGSAFPRVYILDAEVEQDLKQRIIADVCAGKSPTFHLADSVQPSVKERLKHALIDPVVEDFQINKAKRAFVDRNSAADKILLLRGLIHSGILLLCLKKRWNVQYGLHPDRIPIAVPFEAKGVPSANAEFGHPDVAIIFTCLAFYYSGLTLQQFTDCLGSVLKSDDPQSEYDIWTQGCANIPQDLRQWNMINAEDHLQVEQLWKLLRLNRAVLNYYMNTFVFPKHCKQFEVKLQTSGWDIPLFPRIAANQSQLARTTGFSGTNDNKYLLPLTIKQDDLPSLSQTNAEVLSYLLEKRNRRYEKLAEHGKGQGERRLTEYGLLKRLSQTRIRILIDAGAFVLEMKNHEVAKEWLKLDTFSPAAIFFNEENKAMVLSRGSKKPVPLLATPYAENLAECLVYLDEAHTRGTDLKLPQDAYGALTLALNQTKDHTVQAAMRLRQLGTTQSVVFCAPPEVDHDIRKVCQRRFSDYIDSGHCVRWLLEMTCRANESLRPLYVAQGTDFCKRINSAWEHPNFVGSTKHREAHMRVILQKECSTLKEIYGSKAQDSSSDNASLAITDPKLRSFYDTLTKKKKDLAHTTPKALACALDEVEQEREVEFQVEEIRQVRKPTHYDAFEFPGMHPNILRFIENGVLRGTDGYEHAFTALGRTTLGKKYEVRSTGSKFYVSSEFRRTISAGKSPSDDFFRPVEWILYAPRTQTALVLIPEEAEIAIPMLRVTKNHSPVHLIPYASPVTRNMTSLGRLAYYAFPSLPKGTLIPDWLIIEIGILAGRLYFEYTEYAAIVTYLQAGRSSEADGEGADDDGRQTSLPESDNTEVAFAKNPLGFVLDWLTQRRRGQDIMHTPMGYVCQRRKLSAEHPFFRSPEAEVSEVSGTSPKRRSDAEDESDSDGEYDLVEMDQSDDDDHDGDEGTVGREGDDSNRGSDSGDANPNALAEWDFADE</sequence>
<evidence type="ECO:0000256" key="5">
    <source>
        <dbReference type="ARBA" id="ARBA00022801"/>
    </source>
</evidence>
<keyword evidence="3" id="KW-0645">Protease</keyword>
<evidence type="ECO:0000259" key="8">
    <source>
        <dbReference type="Pfam" id="PF12340"/>
    </source>
</evidence>
<feature type="compositionally biased region" description="Basic and acidic residues" evidence="7">
    <location>
        <begin position="3158"/>
        <end position="3168"/>
    </location>
</feature>
<evidence type="ECO:0000256" key="4">
    <source>
        <dbReference type="ARBA" id="ARBA00022786"/>
    </source>
</evidence>
<dbReference type="Proteomes" id="UP000433876">
    <property type="component" value="Unassembled WGS sequence"/>
</dbReference>
<keyword evidence="5" id="KW-0378">Hydrolase</keyword>
<evidence type="ECO:0000256" key="3">
    <source>
        <dbReference type="ARBA" id="ARBA00022670"/>
    </source>
</evidence>
<dbReference type="Pfam" id="PF20255">
    <property type="entry name" value="DUF6606"/>
    <property type="match status" value="1"/>
</dbReference>
<feature type="domain" description="DUF6606" evidence="10">
    <location>
        <begin position="7"/>
        <end position="273"/>
    </location>
</feature>
<evidence type="ECO:0000256" key="2">
    <source>
        <dbReference type="ARBA" id="ARBA00012759"/>
    </source>
</evidence>
<name>A0A8S8ZPI4_SORMA</name>
<evidence type="ECO:0000313" key="12">
    <source>
        <dbReference type="Proteomes" id="UP000433876"/>
    </source>
</evidence>
<dbReference type="InterPro" id="IPR051346">
    <property type="entry name" value="OTU_Deubiquitinase"/>
</dbReference>
<dbReference type="GO" id="GO:0004843">
    <property type="term" value="F:cysteine-type deubiquitinase activity"/>
    <property type="evidence" value="ECO:0007669"/>
    <property type="project" value="UniProtKB-EC"/>
</dbReference>
<feature type="compositionally biased region" description="Acidic residues" evidence="7">
    <location>
        <begin position="3129"/>
        <end position="3156"/>
    </location>
</feature>
<protein>
    <recommendedName>
        <fullName evidence="2">ubiquitinyl hydrolase 1</fullName>
        <ecNumber evidence="2">3.4.19.12</ecNumber>
    </recommendedName>
</protein>
<dbReference type="GO" id="GO:0006508">
    <property type="term" value="P:proteolysis"/>
    <property type="evidence" value="ECO:0007669"/>
    <property type="project" value="UniProtKB-KW"/>
</dbReference>
<dbReference type="PANTHER" id="PTHR13367:SF33">
    <property type="entry name" value="P-LOOP CONTAINING NUCLEOSIDE TRIPHOSPHATE HYDROLASE PROTEIN"/>
    <property type="match status" value="1"/>
</dbReference>
<feature type="region of interest" description="Disordered" evidence="7">
    <location>
        <begin position="3107"/>
        <end position="3188"/>
    </location>
</feature>
<organism evidence="11 12">
    <name type="scientific">Sordaria macrospora</name>
    <dbReference type="NCBI Taxonomy" id="5147"/>
    <lineage>
        <taxon>Eukaryota</taxon>
        <taxon>Fungi</taxon>
        <taxon>Dikarya</taxon>
        <taxon>Ascomycota</taxon>
        <taxon>Pezizomycotina</taxon>
        <taxon>Sordariomycetes</taxon>
        <taxon>Sordariomycetidae</taxon>
        <taxon>Sordariales</taxon>
        <taxon>Sordariaceae</taxon>
        <taxon>Sordaria</taxon>
    </lineage>
</organism>
<dbReference type="InterPro" id="IPR022099">
    <property type="entry name" value="DUF3638"/>
</dbReference>
<feature type="region of interest" description="Disordered" evidence="7">
    <location>
        <begin position="3040"/>
        <end position="3062"/>
    </location>
</feature>
<dbReference type="Pfam" id="PF12340">
    <property type="entry name" value="DUF3638"/>
    <property type="match status" value="1"/>
</dbReference>
<dbReference type="Pfam" id="PF12359">
    <property type="entry name" value="DUF3645"/>
    <property type="match status" value="1"/>
</dbReference>
<comment type="caution">
    <text evidence="11">The sequence shown here is derived from an EMBL/GenBank/DDBJ whole genome shotgun (WGS) entry which is preliminary data.</text>
</comment>
<evidence type="ECO:0000256" key="6">
    <source>
        <dbReference type="ARBA" id="ARBA00022807"/>
    </source>
</evidence>
<evidence type="ECO:0000259" key="10">
    <source>
        <dbReference type="Pfam" id="PF20255"/>
    </source>
</evidence>
<dbReference type="EMBL" id="NMPR01000048">
    <property type="protein sequence ID" value="KAA8632757.1"/>
    <property type="molecule type" value="Genomic_DNA"/>
</dbReference>
<accession>A0A8S8ZPI4</accession>
<feature type="domain" description="DUF3638" evidence="8">
    <location>
        <begin position="2014"/>
        <end position="2237"/>
    </location>
</feature>
<gene>
    <name evidence="11" type="ORF">SMACR_01054</name>
</gene>
<dbReference type="EC" id="3.4.19.12" evidence="2"/>
<evidence type="ECO:0000256" key="1">
    <source>
        <dbReference type="ARBA" id="ARBA00000707"/>
    </source>
</evidence>
<evidence type="ECO:0000256" key="7">
    <source>
        <dbReference type="SAM" id="MobiDB-lite"/>
    </source>
</evidence>
<feature type="domain" description="DUF3645" evidence="9">
    <location>
        <begin position="2356"/>
        <end position="2388"/>
    </location>
</feature>
<reference evidence="11 12" key="1">
    <citation type="submission" date="2017-07" db="EMBL/GenBank/DDBJ databases">
        <title>Genome sequence of the Sordaria macrospora wild type strain R19027.</title>
        <authorList>
            <person name="Nowrousian M."/>
            <person name="Teichert I."/>
            <person name="Kueck U."/>
        </authorList>
    </citation>
    <scope>NUCLEOTIDE SEQUENCE [LARGE SCALE GENOMIC DNA]</scope>
    <source>
        <strain evidence="11 12">R19027</strain>
        <tissue evidence="11">Mycelium</tissue>
    </source>
</reference>
<dbReference type="InterPro" id="IPR022105">
    <property type="entry name" value="DUF3645"/>
</dbReference>
<evidence type="ECO:0000313" key="11">
    <source>
        <dbReference type="EMBL" id="KAA8632757.1"/>
    </source>
</evidence>
<dbReference type="VEuPathDB" id="FungiDB:SMAC_01054"/>
<comment type="catalytic activity">
    <reaction evidence="1">
        <text>Thiol-dependent hydrolysis of ester, thioester, amide, peptide and isopeptide bonds formed by the C-terminal Gly of ubiquitin (a 76-residue protein attached to proteins as an intracellular targeting signal).</text>
        <dbReference type="EC" id="3.4.19.12"/>
    </reaction>
</comment>
<proteinExistence type="predicted"/>
<keyword evidence="6" id="KW-0788">Thiol protease</keyword>
<dbReference type="InterPro" id="IPR046541">
    <property type="entry name" value="DUF6606"/>
</dbReference>
<dbReference type="PANTHER" id="PTHR13367">
    <property type="entry name" value="UBIQUITIN THIOESTERASE"/>
    <property type="match status" value="1"/>
</dbReference>